<dbReference type="GO" id="GO:0003700">
    <property type="term" value="F:DNA-binding transcription factor activity"/>
    <property type="evidence" value="ECO:0007669"/>
    <property type="project" value="InterPro"/>
</dbReference>
<dbReference type="InterPro" id="IPR036390">
    <property type="entry name" value="WH_DNA-bd_sf"/>
</dbReference>
<dbReference type="RefSeq" id="WP_139400344.1">
    <property type="nucleotide sequence ID" value="NZ_JACHEW010000003.1"/>
</dbReference>
<keyword evidence="4" id="KW-0804">Transcription</keyword>
<evidence type="ECO:0000256" key="2">
    <source>
        <dbReference type="ARBA" id="ARBA00023015"/>
    </source>
</evidence>
<evidence type="ECO:0000256" key="4">
    <source>
        <dbReference type="ARBA" id="ARBA00023163"/>
    </source>
</evidence>
<evidence type="ECO:0000313" key="9">
    <source>
        <dbReference type="Proteomes" id="UP000629870"/>
    </source>
</evidence>
<dbReference type="InterPro" id="IPR005119">
    <property type="entry name" value="LysR_subst-bd"/>
</dbReference>
<evidence type="ECO:0000256" key="1">
    <source>
        <dbReference type="ARBA" id="ARBA00009437"/>
    </source>
</evidence>
<comment type="similarity">
    <text evidence="1">Belongs to the LysR transcriptional regulatory family.</text>
</comment>
<dbReference type="InterPro" id="IPR000847">
    <property type="entry name" value="LysR_HTH_N"/>
</dbReference>
<feature type="domain" description="HTH lysR-type" evidence="5">
    <location>
        <begin position="1"/>
        <end position="60"/>
    </location>
</feature>
<evidence type="ECO:0000313" key="8">
    <source>
        <dbReference type="Proteomes" id="UP000313988"/>
    </source>
</evidence>
<evidence type="ECO:0000256" key="3">
    <source>
        <dbReference type="ARBA" id="ARBA00023125"/>
    </source>
</evidence>
<keyword evidence="9" id="KW-1185">Reference proteome</keyword>
<proteinExistence type="inferred from homology"/>
<dbReference type="EMBL" id="JACHEW010000003">
    <property type="protein sequence ID" value="MBB6015726.1"/>
    <property type="molecule type" value="Genomic_DNA"/>
</dbReference>
<dbReference type="GO" id="GO:0000976">
    <property type="term" value="F:transcription cis-regulatory region binding"/>
    <property type="evidence" value="ECO:0007669"/>
    <property type="project" value="TreeGrafter"/>
</dbReference>
<dbReference type="Proteomes" id="UP000313988">
    <property type="component" value="Unassembled WGS sequence"/>
</dbReference>
<dbReference type="SUPFAM" id="SSF46785">
    <property type="entry name" value="Winged helix' DNA-binding domain"/>
    <property type="match status" value="1"/>
</dbReference>
<dbReference type="Pfam" id="PF00126">
    <property type="entry name" value="HTH_1"/>
    <property type="match status" value="1"/>
</dbReference>
<dbReference type="InterPro" id="IPR036388">
    <property type="entry name" value="WH-like_DNA-bd_sf"/>
</dbReference>
<dbReference type="Pfam" id="PF03466">
    <property type="entry name" value="LysR_substrate"/>
    <property type="match status" value="1"/>
</dbReference>
<keyword evidence="2" id="KW-0805">Transcription regulation</keyword>
<evidence type="ECO:0000313" key="6">
    <source>
        <dbReference type="EMBL" id="MBB6015726.1"/>
    </source>
</evidence>
<dbReference type="Gene3D" id="3.40.190.10">
    <property type="entry name" value="Periplasmic binding protein-like II"/>
    <property type="match status" value="2"/>
</dbReference>
<dbReference type="PRINTS" id="PR00039">
    <property type="entry name" value="HTHLYSR"/>
</dbReference>
<dbReference type="PROSITE" id="PS50931">
    <property type="entry name" value="HTH_LYSR"/>
    <property type="match status" value="1"/>
</dbReference>
<gene>
    <name evidence="7" type="ORF">FHR04_01775</name>
    <name evidence="6" type="ORF">HNQ04_000955</name>
</gene>
<reference evidence="7 8" key="1">
    <citation type="submission" date="2019-06" db="EMBL/GenBank/DDBJ databases">
        <title>Genome sequence of Deinococcus radiopugnans ATCC 19172.</title>
        <authorList>
            <person name="Maclea K.S."/>
            <person name="Maynard C.R."/>
        </authorList>
    </citation>
    <scope>NUCLEOTIDE SEQUENCE [LARGE SCALE GENOMIC DNA]</scope>
    <source>
        <strain evidence="7 8">ATCC 19172</strain>
    </source>
</reference>
<dbReference type="Proteomes" id="UP000629870">
    <property type="component" value="Unassembled WGS sequence"/>
</dbReference>
<dbReference type="AlphaFoldDB" id="A0A5C4YAI9"/>
<organism evidence="7 8">
    <name type="scientific">Deinococcus radiopugnans ATCC 19172</name>
    <dbReference type="NCBI Taxonomy" id="585398"/>
    <lineage>
        <taxon>Bacteria</taxon>
        <taxon>Thermotogati</taxon>
        <taxon>Deinococcota</taxon>
        <taxon>Deinococci</taxon>
        <taxon>Deinococcales</taxon>
        <taxon>Deinococcaceae</taxon>
        <taxon>Deinococcus</taxon>
    </lineage>
</organism>
<dbReference type="EMBL" id="VDMO01000002">
    <property type="protein sequence ID" value="TNM72587.1"/>
    <property type="molecule type" value="Genomic_DNA"/>
</dbReference>
<dbReference type="SUPFAM" id="SSF53850">
    <property type="entry name" value="Periplasmic binding protein-like II"/>
    <property type="match status" value="1"/>
</dbReference>
<dbReference type="Gene3D" id="1.10.10.10">
    <property type="entry name" value="Winged helix-like DNA-binding domain superfamily/Winged helix DNA-binding domain"/>
    <property type="match status" value="1"/>
</dbReference>
<dbReference type="PANTHER" id="PTHR30126:SF39">
    <property type="entry name" value="HTH-TYPE TRANSCRIPTIONAL REGULATOR CYSL"/>
    <property type="match status" value="1"/>
</dbReference>
<keyword evidence="3 6" id="KW-0238">DNA-binding</keyword>
<dbReference type="OrthoDB" id="9785745at2"/>
<evidence type="ECO:0000313" key="7">
    <source>
        <dbReference type="EMBL" id="TNM72587.1"/>
    </source>
</evidence>
<accession>A0A5C4YAI9</accession>
<reference evidence="6 9" key="2">
    <citation type="submission" date="2020-08" db="EMBL/GenBank/DDBJ databases">
        <title>Genomic Encyclopedia of Type Strains, Phase IV (KMG-IV): sequencing the most valuable type-strain genomes for metagenomic binning, comparative biology and taxonomic classification.</title>
        <authorList>
            <person name="Goeker M."/>
        </authorList>
    </citation>
    <scope>NUCLEOTIDE SEQUENCE [LARGE SCALE GENOMIC DNA]</scope>
    <source>
        <strain evidence="6 9">DSM 12027</strain>
    </source>
</reference>
<name>A0A5C4YAI9_9DEIO</name>
<sequence length="311" mass="32579">MALHPEQLLTFAAVARSGSLTAAARERHLSQPSVSSQLKLLASSVGEPLLIRHRLGMRLTPAGEALLPHAQALGRALEGARLFAAELQGLQRGTLRVVASNTLAAHVLPRALAAFHARHPAVTLNIQTANTHGAVRALLAGETDLALIEGPAQPPTEGIRASVIGHDTLRLILPPGHPLNRPQLNAADLQGLPVIWRESGSGTREVAEGVLRQAGVTVRPVLELAGTEAIKEAVISGLGAAFVSELSVRRERAAGQLASPALTLPGLNRDLTALTPDVPSRTAHALLDELLALSHREQTLGKQTDPEQAGG</sequence>
<evidence type="ECO:0000259" key="5">
    <source>
        <dbReference type="PROSITE" id="PS50931"/>
    </source>
</evidence>
<protein>
    <submittedName>
        <fullName evidence="6">DNA-binding transcriptional LysR family regulator</fullName>
    </submittedName>
    <submittedName>
        <fullName evidence="7">LysR family transcriptional regulator</fullName>
    </submittedName>
</protein>
<comment type="caution">
    <text evidence="7">The sequence shown here is derived from an EMBL/GenBank/DDBJ whole genome shotgun (WGS) entry which is preliminary data.</text>
</comment>
<dbReference type="PANTHER" id="PTHR30126">
    <property type="entry name" value="HTH-TYPE TRANSCRIPTIONAL REGULATOR"/>
    <property type="match status" value="1"/>
</dbReference>